<feature type="transmembrane region" description="Helical" evidence="2">
    <location>
        <begin position="154"/>
        <end position="174"/>
    </location>
</feature>
<proteinExistence type="predicted"/>
<feature type="transmembrane region" description="Helical" evidence="2">
    <location>
        <begin position="348"/>
        <end position="375"/>
    </location>
</feature>
<evidence type="ECO:0000256" key="1">
    <source>
        <dbReference type="ARBA" id="ARBA00004141"/>
    </source>
</evidence>
<feature type="transmembrane region" description="Helical" evidence="2">
    <location>
        <begin position="12"/>
        <end position="35"/>
    </location>
</feature>
<organism evidence="3 4">
    <name type="scientific">Equus asinus</name>
    <name type="common">Donkey</name>
    <name type="synonym">Equus africanus asinus</name>
    <dbReference type="NCBI Taxonomy" id="9793"/>
    <lineage>
        <taxon>Eukaryota</taxon>
        <taxon>Metazoa</taxon>
        <taxon>Chordata</taxon>
        <taxon>Craniata</taxon>
        <taxon>Vertebrata</taxon>
        <taxon>Euteleostomi</taxon>
        <taxon>Mammalia</taxon>
        <taxon>Eutheria</taxon>
        <taxon>Laurasiatheria</taxon>
        <taxon>Perissodactyla</taxon>
        <taxon>Equidae</taxon>
        <taxon>Equus</taxon>
    </lineage>
</organism>
<dbReference type="InterPro" id="IPR036259">
    <property type="entry name" value="MFS_trans_sf"/>
</dbReference>
<gene>
    <name evidence="3" type="primary">LOC123278166</name>
</gene>
<comment type="subcellular location">
    <subcellularLocation>
        <location evidence="1">Membrane</location>
        <topology evidence="1">Multi-pass membrane protein</topology>
    </subcellularLocation>
</comment>
<protein>
    <recommendedName>
        <fullName evidence="5">Solute carrier family 43 member 3</fullName>
    </recommendedName>
</protein>
<dbReference type="PANTHER" id="PTHR20765:SF1">
    <property type="entry name" value="EQUILIBRATIVE NUCLEOBASE TRANSPORTER 1"/>
    <property type="match status" value="1"/>
</dbReference>
<feature type="transmembrane region" description="Helical" evidence="2">
    <location>
        <begin position="381"/>
        <end position="402"/>
    </location>
</feature>
<dbReference type="GO" id="GO:0022857">
    <property type="term" value="F:transmembrane transporter activity"/>
    <property type="evidence" value="ECO:0007669"/>
    <property type="project" value="InterPro"/>
</dbReference>
<keyword evidence="2" id="KW-0472">Membrane</keyword>
<dbReference type="Proteomes" id="UP000694387">
    <property type="component" value="Chromosome 17"/>
</dbReference>
<dbReference type="SUPFAM" id="SSF103473">
    <property type="entry name" value="MFS general substrate transporter"/>
    <property type="match status" value="1"/>
</dbReference>
<reference evidence="3" key="2">
    <citation type="submission" date="2025-08" db="UniProtKB">
        <authorList>
            <consortium name="Ensembl"/>
        </authorList>
    </citation>
    <scope>IDENTIFICATION</scope>
</reference>
<feature type="transmembrane region" description="Helical" evidence="2">
    <location>
        <begin position="445"/>
        <end position="466"/>
    </location>
</feature>
<dbReference type="Gene3D" id="1.20.1250.20">
    <property type="entry name" value="MFS general substrate transporter like domains"/>
    <property type="match status" value="1"/>
</dbReference>
<feature type="transmembrane region" description="Helical" evidence="2">
    <location>
        <begin position="120"/>
        <end position="142"/>
    </location>
</feature>
<dbReference type="Pfam" id="PF07690">
    <property type="entry name" value="MFS_1"/>
    <property type="match status" value="1"/>
</dbReference>
<evidence type="ECO:0008006" key="5">
    <source>
        <dbReference type="Google" id="ProtNLM"/>
    </source>
</evidence>
<feature type="transmembrane region" description="Helical" evidence="2">
    <location>
        <begin position="305"/>
        <end position="327"/>
    </location>
</feature>
<dbReference type="Ensembl" id="ENSEAST00005083257.1">
    <property type="protein sequence ID" value="ENSEASP00005039748.1"/>
    <property type="gene ID" value="ENSEASG00005028798.1"/>
</dbReference>
<dbReference type="PANTHER" id="PTHR20765">
    <property type="entry name" value="SOLUTE CARRIER FAMILY 43 MEMBER 3-RELATED"/>
    <property type="match status" value="1"/>
</dbReference>
<reference evidence="3 4" key="1">
    <citation type="journal article" date="2020" name="Nat. Commun.">
        <title>Donkey genomes provide new insights into domestication and selection for coat color.</title>
        <authorList>
            <person name="Wang"/>
            <person name="C."/>
            <person name="Li"/>
            <person name="H."/>
            <person name="Guo"/>
            <person name="Y."/>
            <person name="Huang"/>
            <person name="J."/>
            <person name="Sun"/>
            <person name="Y."/>
            <person name="Min"/>
            <person name="J."/>
            <person name="Wang"/>
            <person name="J."/>
            <person name="Fang"/>
            <person name="X."/>
            <person name="Zhao"/>
            <person name="Z."/>
            <person name="Wang"/>
            <person name="S."/>
            <person name="Zhang"/>
            <person name="Y."/>
            <person name="Liu"/>
            <person name="Q."/>
            <person name="Jiang"/>
            <person name="Q."/>
            <person name="Wang"/>
            <person name="X."/>
            <person name="Guo"/>
            <person name="Y."/>
            <person name="Yang"/>
            <person name="C."/>
            <person name="Wang"/>
            <person name="Y."/>
            <person name="Tian"/>
            <person name="F."/>
            <person name="Zhuang"/>
            <person name="G."/>
            <person name="Fan"/>
            <person name="Y."/>
            <person name="Gao"/>
            <person name="Q."/>
            <person name="Li"/>
            <person name="Y."/>
            <person name="Ju"/>
            <person name="Z."/>
            <person name="Li"/>
            <person name="J."/>
            <person name="Li"/>
            <person name="R."/>
            <person name="Hou"/>
            <person name="M."/>
            <person name="Yang"/>
            <person name="G."/>
            <person name="Liu"/>
            <person name="G."/>
            <person name="Liu"/>
            <person name="W."/>
            <person name="Guo"/>
            <person name="J."/>
            <person name="Pan"/>
            <person name="S."/>
            <person name="Fan"/>
            <person name="G."/>
            <person name="Zhang"/>
            <person name="W."/>
            <person name="Zhang"/>
            <person name="R."/>
            <person name="Yu"/>
            <person name="J."/>
            <person name="Zhang"/>
            <person name="X."/>
            <person name="Yin"/>
            <person name="Q."/>
            <person name="Ji"/>
            <person name="C."/>
            <person name="Jin"/>
            <person name="Y."/>
            <person name="Yue"/>
            <person name="G."/>
            <person name="Liu"/>
            <person name="M."/>
            <person name="Xu"/>
            <person name="J."/>
            <person name="Liu"/>
            <person name="S."/>
            <person name="Jordana"/>
            <person name="J."/>
            <person name="Noce"/>
            <person name="A."/>
            <person name="Amills"/>
            <person name="M."/>
            <person name="Wu"/>
            <person name="D.D."/>
            <person name="Li"/>
            <person name="S."/>
            <person name="Zhou"/>
            <person name="X. and Zhong"/>
            <person name="J."/>
        </authorList>
    </citation>
    <scope>NUCLEOTIDE SEQUENCE [LARGE SCALE GENOMIC DNA]</scope>
</reference>
<feature type="transmembrane region" description="Helical" evidence="2">
    <location>
        <begin position="96"/>
        <end position="114"/>
    </location>
</feature>
<feature type="transmembrane region" description="Helical" evidence="2">
    <location>
        <begin position="414"/>
        <end position="433"/>
    </location>
</feature>
<dbReference type="AlphaFoldDB" id="A0A9L0IFT8"/>
<feature type="transmembrane region" description="Helical" evidence="2">
    <location>
        <begin position="272"/>
        <end position="293"/>
    </location>
</feature>
<dbReference type="InterPro" id="IPR011701">
    <property type="entry name" value="MFS"/>
</dbReference>
<evidence type="ECO:0000313" key="3">
    <source>
        <dbReference type="Ensembl" id="ENSEASP00005039748.1"/>
    </source>
</evidence>
<keyword evidence="2" id="KW-1133">Transmembrane helix</keyword>
<reference evidence="3" key="3">
    <citation type="submission" date="2025-09" db="UniProtKB">
        <authorList>
            <consortium name="Ensembl"/>
        </authorList>
    </citation>
    <scope>IDENTIFICATION</scope>
</reference>
<dbReference type="GeneTree" id="ENSGT00940000157622"/>
<evidence type="ECO:0000256" key="2">
    <source>
        <dbReference type="SAM" id="Phobius"/>
    </source>
</evidence>
<feature type="transmembrane region" description="Helical" evidence="2">
    <location>
        <begin position="67"/>
        <end position="89"/>
    </location>
</feature>
<feature type="transmembrane region" description="Helical" evidence="2">
    <location>
        <begin position="180"/>
        <end position="202"/>
    </location>
</feature>
<name>A0A9L0IFT8_EQUAS</name>
<keyword evidence="2" id="KW-0812">Transmembrane</keyword>
<dbReference type="GO" id="GO:0016020">
    <property type="term" value="C:membrane"/>
    <property type="evidence" value="ECO:0007669"/>
    <property type="project" value="UniProtKB-SubCell"/>
</dbReference>
<evidence type="ECO:0000313" key="4">
    <source>
        <dbReference type="Proteomes" id="UP000694387"/>
    </source>
</evidence>
<sequence>YLALGQPLASGVWGLLECLGFVGVLVAWASLVFVIKTEHYFEELCEPNAWLTGNTTLTNFKAQDEKFSLIFTLASFMNNFMTFPTGYIFDHFKNTVARLIAIFLYTTATLTIAFTSAESALLLFLAMPMLTVGGILFLITNLQVGNLFGKHRSTIITLYNGAFDSSSAVFLLLYEQGVSLRASFLFFSVFSVWHVGCTFLLLPRGHIPYPLPPNYCYGLCSGRDSREEEQKTVESKELEGQSEFVSPKEEIPDPGQQKELHSFWSYAFSRRFAWHLMWLSMIQLWHYISIGTLNSLLTTLAKVSIYTNVFAITQFFGVLCAPWNGLLMDPLKQRYQKKGSKTGFSASAVALCSTVPSLALTSLLCLGFALCASVPVLPLQYVTFILQVISRSFLYGGNAAFLTLAFPPEHFGKIFGLVMVLSAIVSLLHFPIFTFIKGPLQNDPFYLNVMLVLVTLLTFIHPFLVYGECQRKEGPPAIA</sequence>
<keyword evidence="4" id="KW-1185">Reference proteome</keyword>
<accession>A0A9L0IFT8</accession>
<dbReference type="InterPro" id="IPR027197">
    <property type="entry name" value="SLC43A3"/>
</dbReference>